<organism evidence="2 3">
    <name type="scientific">Sphaerobolus stellatus (strain SS14)</name>
    <dbReference type="NCBI Taxonomy" id="990650"/>
    <lineage>
        <taxon>Eukaryota</taxon>
        <taxon>Fungi</taxon>
        <taxon>Dikarya</taxon>
        <taxon>Basidiomycota</taxon>
        <taxon>Agaricomycotina</taxon>
        <taxon>Agaricomycetes</taxon>
        <taxon>Phallomycetidae</taxon>
        <taxon>Geastrales</taxon>
        <taxon>Sphaerobolaceae</taxon>
        <taxon>Sphaerobolus</taxon>
    </lineage>
</organism>
<keyword evidence="3" id="KW-1185">Reference proteome</keyword>
<protein>
    <submittedName>
        <fullName evidence="2">Uncharacterized protein</fullName>
    </submittedName>
</protein>
<dbReference type="EMBL" id="KN837212">
    <property type="protein sequence ID" value="KIJ33445.1"/>
    <property type="molecule type" value="Genomic_DNA"/>
</dbReference>
<dbReference type="HOGENOM" id="CLU_744273_0_0_1"/>
<dbReference type="AlphaFoldDB" id="A0A0C9V7S0"/>
<dbReference type="Proteomes" id="UP000054279">
    <property type="component" value="Unassembled WGS sequence"/>
</dbReference>
<feature type="compositionally biased region" description="Polar residues" evidence="1">
    <location>
        <begin position="339"/>
        <end position="353"/>
    </location>
</feature>
<feature type="region of interest" description="Disordered" evidence="1">
    <location>
        <begin position="249"/>
        <end position="277"/>
    </location>
</feature>
<evidence type="ECO:0000313" key="2">
    <source>
        <dbReference type="EMBL" id="KIJ33445.1"/>
    </source>
</evidence>
<feature type="compositionally biased region" description="Basic and acidic residues" evidence="1">
    <location>
        <begin position="354"/>
        <end position="372"/>
    </location>
</feature>
<proteinExistence type="predicted"/>
<feature type="region of interest" description="Disordered" evidence="1">
    <location>
        <begin position="339"/>
        <end position="372"/>
    </location>
</feature>
<reference evidence="2 3" key="1">
    <citation type="submission" date="2014-06" db="EMBL/GenBank/DDBJ databases">
        <title>Evolutionary Origins and Diversification of the Mycorrhizal Mutualists.</title>
        <authorList>
            <consortium name="DOE Joint Genome Institute"/>
            <consortium name="Mycorrhizal Genomics Consortium"/>
            <person name="Kohler A."/>
            <person name="Kuo A."/>
            <person name="Nagy L.G."/>
            <person name="Floudas D."/>
            <person name="Copeland A."/>
            <person name="Barry K.W."/>
            <person name="Cichocki N."/>
            <person name="Veneault-Fourrey C."/>
            <person name="LaButti K."/>
            <person name="Lindquist E.A."/>
            <person name="Lipzen A."/>
            <person name="Lundell T."/>
            <person name="Morin E."/>
            <person name="Murat C."/>
            <person name="Riley R."/>
            <person name="Ohm R."/>
            <person name="Sun H."/>
            <person name="Tunlid A."/>
            <person name="Henrissat B."/>
            <person name="Grigoriev I.V."/>
            <person name="Hibbett D.S."/>
            <person name="Martin F."/>
        </authorList>
    </citation>
    <scope>NUCLEOTIDE SEQUENCE [LARGE SCALE GENOMIC DNA]</scope>
    <source>
        <strain evidence="2 3">SS14</strain>
    </source>
</reference>
<gene>
    <name evidence="2" type="ORF">M422DRAFT_264548</name>
</gene>
<feature type="compositionally biased region" description="Pro residues" evidence="1">
    <location>
        <begin position="249"/>
        <end position="272"/>
    </location>
</feature>
<name>A0A0C9V7S0_SPHS4</name>
<accession>A0A0C9V7S0</accession>
<evidence type="ECO:0000313" key="3">
    <source>
        <dbReference type="Proteomes" id="UP000054279"/>
    </source>
</evidence>
<sequence length="372" mass="39592">MAPTGVADVRLQRFQRPWRPYVCPGSSSRDGRTPALILPREAVVCRTCRQRVLTTDGPPRYFQQPPQTYLCNALDGNGSHPRPATISNPFSNGPDSFARLLYEFGCYLIPSPRYQHYPTTERSVWKDSRILWKGAPNRHPRIENGVLTEEELRVQLAAHNALMAGGVEMPPPSSGPQEAVYNAAPQMYAAAPGPPPGPPPFMGGMLPPGAMGAPPFPPEGMGFPPPFPPCGMPPGAPPGFGMPPPGLLRPGAPGGPPLPPGMSMPPFPPGGGPPFHSAPPLGLPAAPVGVPTPPDAPTTPMRPQYIANKSITQGRDGAGLARSQLLSYKYRFNIAQASQALQASPVHVSTSKDSPPKDGSRGIKRARTEDFM</sequence>
<evidence type="ECO:0000256" key="1">
    <source>
        <dbReference type="SAM" id="MobiDB-lite"/>
    </source>
</evidence>